<gene>
    <name evidence="3" type="ORF">AHOG_25415</name>
</gene>
<dbReference type="EMBL" id="CP022521">
    <property type="protein sequence ID" value="ASO22688.1"/>
    <property type="molecule type" value="Genomic_DNA"/>
</dbReference>
<feature type="region of interest" description="Disordered" evidence="1">
    <location>
        <begin position="42"/>
        <end position="63"/>
    </location>
</feature>
<dbReference type="Proteomes" id="UP000204221">
    <property type="component" value="Chromosome"/>
</dbReference>
<protein>
    <submittedName>
        <fullName evidence="3">Uncharacterized protein</fullName>
    </submittedName>
</protein>
<dbReference type="AlphaFoldDB" id="A0A221W9J6"/>
<evidence type="ECO:0000313" key="3">
    <source>
        <dbReference type="EMBL" id="ASO22688.1"/>
    </source>
</evidence>
<accession>A0A221W9J6</accession>
<name>A0A221W9J6_9PSEU</name>
<keyword evidence="2" id="KW-0812">Transmembrane</keyword>
<feature type="compositionally biased region" description="Basic residues" evidence="1">
    <location>
        <begin position="54"/>
        <end position="63"/>
    </location>
</feature>
<keyword evidence="2" id="KW-1133">Transmembrane helix</keyword>
<organism evidence="3 4">
    <name type="scientific">Actinoalloteichus hoggarensis</name>
    <dbReference type="NCBI Taxonomy" id="1470176"/>
    <lineage>
        <taxon>Bacteria</taxon>
        <taxon>Bacillati</taxon>
        <taxon>Actinomycetota</taxon>
        <taxon>Actinomycetes</taxon>
        <taxon>Pseudonocardiales</taxon>
        <taxon>Pseudonocardiaceae</taxon>
        <taxon>Actinoalloteichus</taxon>
    </lineage>
</organism>
<feature type="transmembrane region" description="Helical" evidence="2">
    <location>
        <begin position="104"/>
        <end position="128"/>
    </location>
</feature>
<evidence type="ECO:0000256" key="1">
    <source>
        <dbReference type="SAM" id="MobiDB-lite"/>
    </source>
</evidence>
<proteinExistence type="predicted"/>
<reference evidence="3 4" key="1">
    <citation type="submission" date="2017-07" db="EMBL/GenBank/DDBJ databases">
        <title>Complete genome sequence of Actinoalloteichus hoggarensis DSM 45943, type strain of Actinoalloteichus hoggarensis.</title>
        <authorList>
            <person name="Ruckert C."/>
            <person name="Nouioui I."/>
            <person name="Willmese J."/>
            <person name="van Wezel G."/>
            <person name="Klenk H.-P."/>
            <person name="Kalinowski J."/>
            <person name="Zotchev S.B."/>
        </authorList>
    </citation>
    <scope>NUCLEOTIDE SEQUENCE [LARGE SCALE GENOMIC DNA]</scope>
    <source>
        <strain evidence="3 4">DSM 45943</strain>
    </source>
</reference>
<sequence length="206" mass="23659">MSATVRITDPRGREWTVRRMLGGWQPVIRPVAIAGARFGGGGDRVAPREDYRRRRDRRRERRERRRGAGETILAGVGTVLLLPFLLVAAWIVEFVYGLGLLLRFLLWLCCMPLYLAERLLLLITIPLFQAARHLGWARWPVEIAHVASRDTRGRRFRGRFDRERFVLRTHADVELFFQTVVPGLAEGYGLPAGAVRARLSERFASR</sequence>
<keyword evidence="2" id="KW-0472">Membrane</keyword>
<dbReference type="RefSeq" id="WP_093943592.1">
    <property type="nucleotide sequence ID" value="NZ_CP022521.1"/>
</dbReference>
<evidence type="ECO:0000313" key="4">
    <source>
        <dbReference type="Proteomes" id="UP000204221"/>
    </source>
</evidence>
<keyword evidence="4" id="KW-1185">Reference proteome</keyword>
<dbReference type="KEGG" id="ahg:AHOG_25415"/>
<dbReference type="OrthoDB" id="9983094at2"/>
<evidence type="ECO:0000256" key="2">
    <source>
        <dbReference type="SAM" id="Phobius"/>
    </source>
</evidence>
<feature type="transmembrane region" description="Helical" evidence="2">
    <location>
        <begin position="67"/>
        <end position="92"/>
    </location>
</feature>